<feature type="transmembrane region" description="Helical" evidence="1">
    <location>
        <begin position="287"/>
        <end position="306"/>
    </location>
</feature>
<dbReference type="Proteomes" id="UP000651010">
    <property type="component" value="Unassembled WGS sequence"/>
</dbReference>
<protein>
    <submittedName>
        <fullName evidence="2">Uncharacterized protein</fullName>
    </submittedName>
</protein>
<keyword evidence="1" id="KW-0812">Transmembrane</keyword>
<sequence length="659" mass="70313">MDRHRAGIGAALKQSFTPSSNPAAFTTSPRGGLSLWVVLAWVAAIGLTLLQAHYFLYGFRLSGDDVRFEDAVLHGESAALIAGTPVDQARIGQFLLMPLLLLGSHLSSYLAFRIFYVALWYADILLFSIWTARVAKARIALPVFVAIVSLQPMIGYHMPPVGYPLELGLPLLLMFGIRLLLGATARKHASRPGMAAHAAAVVGWLLYAAAVLSSEYMMIIGVLVVALEAIGSMPGTGLSMPKHLFRRFRLDLALLALVYAAYALYRSSQPTRYDGSTMDGLGHHRDLAYTFLMHIASGTWVPFANGTALSSDAMPGVLMCMLLCAAALWLYRRPASAPGPQQAGQGLALMAGLLAAGAAFLTLLVVAASKQQRWCTLQGNCSYLDSRLSLLMLVAALAFAGVWAARQRNALRFITIAAGVAVVASAGICHAISRQQAESMRLVSAAWERARMIACHHPSIDAYSASNFIDPEHLIPMHASMDRDAFWHSYLDRVARDGLCVQQVDVASLHPSSDLVVGQTAGIHAGGDGLPLLASNWSHPEPAGVWSLGPVAVLVGHIEPSDRPLTLSLQLIAYAPAHGGTTQPVKVTVNGSEVAQWTVASDQPHAYSLSLPAAVSRAGGRIELDLEVGHPTSPQDKGQSADTRKLGVQVSSLQLQAAP</sequence>
<dbReference type="EMBL" id="JACZZA010000003">
    <property type="protein sequence ID" value="MBE1160133.1"/>
    <property type="molecule type" value="Genomic_DNA"/>
</dbReference>
<feature type="transmembrane region" description="Helical" evidence="1">
    <location>
        <begin position="33"/>
        <end position="56"/>
    </location>
</feature>
<feature type="transmembrane region" description="Helical" evidence="1">
    <location>
        <begin position="411"/>
        <end position="432"/>
    </location>
</feature>
<feature type="transmembrane region" description="Helical" evidence="1">
    <location>
        <begin position="216"/>
        <end position="238"/>
    </location>
</feature>
<keyword evidence="1" id="KW-1133">Transmembrane helix</keyword>
<reference evidence="2 3" key="1">
    <citation type="submission" date="2020-09" db="EMBL/GenBank/DDBJ databases">
        <title>Dyella sp. 7MK23 isolated from forest soil.</title>
        <authorList>
            <person name="Fu J."/>
        </authorList>
    </citation>
    <scope>NUCLEOTIDE SEQUENCE [LARGE SCALE GENOMIC DNA]</scope>
    <source>
        <strain evidence="2 3">7MK23</strain>
    </source>
</reference>
<feature type="transmembrane region" description="Helical" evidence="1">
    <location>
        <begin position="193"/>
        <end position="210"/>
    </location>
</feature>
<name>A0ABR9G7X5_9GAMM</name>
<gene>
    <name evidence="2" type="ORF">IGX34_07015</name>
</gene>
<keyword evidence="3" id="KW-1185">Reference proteome</keyword>
<feature type="transmembrane region" description="Helical" evidence="1">
    <location>
        <begin position="343"/>
        <end position="367"/>
    </location>
</feature>
<evidence type="ECO:0000256" key="1">
    <source>
        <dbReference type="SAM" id="Phobius"/>
    </source>
</evidence>
<proteinExistence type="predicted"/>
<comment type="caution">
    <text evidence="2">The sequence shown here is derived from an EMBL/GenBank/DDBJ whole genome shotgun (WGS) entry which is preliminary data.</text>
</comment>
<evidence type="ECO:0000313" key="2">
    <source>
        <dbReference type="EMBL" id="MBE1160133.1"/>
    </source>
</evidence>
<feature type="transmembrane region" description="Helical" evidence="1">
    <location>
        <begin position="139"/>
        <end position="157"/>
    </location>
</feature>
<feature type="transmembrane region" description="Helical" evidence="1">
    <location>
        <begin position="106"/>
        <end position="127"/>
    </location>
</feature>
<evidence type="ECO:0000313" key="3">
    <source>
        <dbReference type="Proteomes" id="UP000651010"/>
    </source>
</evidence>
<feature type="transmembrane region" description="Helical" evidence="1">
    <location>
        <begin position="250"/>
        <end position="267"/>
    </location>
</feature>
<accession>A0ABR9G7X5</accession>
<feature type="transmembrane region" description="Helical" evidence="1">
    <location>
        <begin position="163"/>
        <end position="181"/>
    </location>
</feature>
<feature type="transmembrane region" description="Helical" evidence="1">
    <location>
        <begin position="313"/>
        <end position="331"/>
    </location>
</feature>
<organism evidence="2 3">
    <name type="scientific">Dyella acidiphila</name>
    <dbReference type="NCBI Taxonomy" id="2775866"/>
    <lineage>
        <taxon>Bacteria</taxon>
        <taxon>Pseudomonadati</taxon>
        <taxon>Pseudomonadota</taxon>
        <taxon>Gammaproteobacteria</taxon>
        <taxon>Lysobacterales</taxon>
        <taxon>Rhodanobacteraceae</taxon>
        <taxon>Dyella</taxon>
    </lineage>
</organism>
<feature type="transmembrane region" description="Helical" evidence="1">
    <location>
        <begin position="388"/>
        <end position="405"/>
    </location>
</feature>
<dbReference type="RefSeq" id="WP_192555001.1">
    <property type="nucleotide sequence ID" value="NZ_JACZZA010000003.1"/>
</dbReference>
<keyword evidence="1" id="KW-0472">Membrane</keyword>